<proteinExistence type="predicted"/>
<organism evidence="1 2">
    <name type="scientific">Lithospermum erythrorhizon</name>
    <name type="common">Purple gromwell</name>
    <name type="synonym">Lithospermum officinale var. erythrorhizon</name>
    <dbReference type="NCBI Taxonomy" id="34254"/>
    <lineage>
        <taxon>Eukaryota</taxon>
        <taxon>Viridiplantae</taxon>
        <taxon>Streptophyta</taxon>
        <taxon>Embryophyta</taxon>
        <taxon>Tracheophyta</taxon>
        <taxon>Spermatophyta</taxon>
        <taxon>Magnoliopsida</taxon>
        <taxon>eudicotyledons</taxon>
        <taxon>Gunneridae</taxon>
        <taxon>Pentapetalae</taxon>
        <taxon>asterids</taxon>
        <taxon>lamiids</taxon>
        <taxon>Boraginales</taxon>
        <taxon>Boraginaceae</taxon>
        <taxon>Boraginoideae</taxon>
        <taxon>Lithospermeae</taxon>
        <taxon>Lithospermum</taxon>
    </lineage>
</organism>
<keyword evidence="2" id="KW-1185">Reference proteome</keyword>
<dbReference type="AlphaFoldDB" id="A0AAV3QWV9"/>
<dbReference type="Proteomes" id="UP001454036">
    <property type="component" value="Unassembled WGS sequence"/>
</dbReference>
<protein>
    <submittedName>
        <fullName evidence="1">Uncharacterized protein</fullName>
    </submittedName>
</protein>
<evidence type="ECO:0000313" key="2">
    <source>
        <dbReference type="Proteomes" id="UP001454036"/>
    </source>
</evidence>
<evidence type="ECO:0000313" key="1">
    <source>
        <dbReference type="EMBL" id="GAA0167466.1"/>
    </source>
</evidence>
<gene>
    <name evidence="1" type="ORF">LIER_22394</name>
</gene>
<name>A0AAV3QWV9_LITER</name>
<dbReference type="EMBL" id="BAABME010006107">
    <property type="protein sequence ID" value="GAA0167466.1"/>
    <property type="molecule type" value="Genomic_DNA"/>
</dbReference>
<comment type="caution">
    <text evidence="1">The sequence shown here is derived from an EMBL/GenBank/DDBJ whole genome shotgun (WGS) entry which is preliminary data.</text>
</comment>
<reference evidence="1 2" key="1">
    <citation type="submission" date="2024-01" db="EMBL/GenBank/DDBJ databases">
        <title>The complete chloroplast genome sequence of Lithospermum erythrorhizon: insights into the phylogenetic relationship among Boraginaceae species and the maternal lineages of purple gromwells.</title>
        <authorList>
            <person name="Okada T."/>
            <person name="Watanabe K."/>
        </authorList>
    </citation>
    <scope>NUCLEOTIDE SEQUENCE [LARGE SCALE GENOMIC DNA]</scope>
</reference>
<accession>A0AAV3QWV9</accession>
<sequence>MSQQTDKAAYFEWQCVPEYESWESSQFVADEGLTDVATLPDEGLTDVAPLPIEQNHHLGDSTSLPLKDVERLGISHPTKVTLFCDGRSALHLAPNPVFHERTKYIEASVNSTFDKLGIRDLHAPT</sequence>